<name>A0A6S6TIR1_9BACT</name>
<feature type="domain" description="Helicase C-terminal" evidence="10">
    <location>
        <begin position="284"/>
        <end position="429"/>
    </location>
</feature>
<dbReference type="CDD" id="cd18787">
    <property type="entry name" value="SF2_C_DEAD"/>
    <property type="match status" value="1"/>
</dbReference>
<feature type="short sequence motif" description="Q motif" evidence="6">
    <location>
        <begin position="59"/>
        <end position="87"/>
    </location>
</feature>
<evidence type="ECO:0000256" key="3">
    <source>
        <dbReference type="ARBA" id="ARBA00022806"/>
    </source>
</evidence>
<dbReference type="CDD" id="cd00268">
    <property type="entry name" value="DEADc"/>
    <property type="match status" value="1"/>
</dbReference>
<dbReference type="SMART" id="SM00490">
    <property type="entry name" value="HELICc"/>
    <property type="match status" value="1"/>
</dbReference>
<evidence type="ECO:0000256" key="7">
    <source>
        <dbReference type="RuleBase" id="RU000492"/>
    </source>
</evidence>
<keyword evidence="2 7" id="KW-0378">Hydrolase</keyword>
<proteinExistence type="inferred from homology"/>
<evidence type="ECO:0000256" key="4">
    <source>
        <dbReference type="ARBA" id="ARBA00022840"/>
    </source>
</evidence>
<dbReference type="GO" id="GO:0005524">
    <property type="term" value="F:ATP binding"/>
    <property type="evidence" value="ECO:0007669"/>
    <property type="project" value="UniProtKB-KW"/>
</dbReference>
<dbReference type="Pfam" id="PF00271">
    <property type="entry name" value="Helicase_C"/>
    <property type="match status" value="1"/>
</dbReference>
<dbReference type="Gene3D" id="3.40.50.300">
    <property type="entry name" value="P-loop containing nucleotide triphosphate hydrolases"/>
    <property type="match status" value="2"/>
</dbReference>
<dbReference type="InterPro" id="IPR000629">
    <property type="entry name" value="RNA-helicase_DEAD-box_CS"/>
</dbReference>
<dbReference type="InterPro" id="IPR014001">
    <property type="entry name" value="Helicase_ATP-bd"/>
</dbReference>
<dbReference type="GO" id="GO:0005829">
    <property type="term" value="C:cytosol"/>
    <property type="evidence" value="ECO:0007669"/>
    <property type="project" value="TreeGrafter"/>
</dbReference>
<reference evidence="12" key="1">
    <citation type="submission" date="2020-01" db="EMBL/GenBank/DDBJ databases">
        <authorList>
            <person name="Meier V. D."/>
            <person name="Meier V D."/>
        </authorList>
    </citation>
    <scope>NUCLEOTIDE SEQUENCE</scope>
    <source>
        <strain evidence="12">HLG_WM_MAG_04</strain>
    </source>
</reference>
<evidence type="ECO:0000259" key="10">
    <source>
        <dbReference type="PROSITE" id="PS51194"/>
    </source>
</evidence>
<evidence type="ECO:0000256" key="1">
    <source>
        <dbReference type="ARBA" id="ARBA00022741"/>
    </source>
</evidence>
<dbReference type="Pfam" id="PF00270">
    <property type="entry name" value="DEAD"/>
    <property type="match status" value="1"/>
</dbReference>
<dbReference type="GO" id="GO:0003676">
    <property type="term" value="F:nucleic acid binding"/>
    <property type="evidence" value="ECO:0007669"/>
    <property type="project" value="InterPro"/>
</dbReference>
<evidence type="ECO:0000259" key="11">
    <source>
        <dbReference type="PROSITE" id="PS51195"/>
    </source>
</evidence>
<dbReference type="PANTHER" id="PTHR47959">
    <property type="entry name" value="ATP-DEPENDENT RNA HELICASE RHLE-RELATED"/>
    <property type="match status" value="1"/>
</dbReference>
<dbReference type="EC" id="3.6.4.13" evidence="12"/>
<dbReference type="InterPro" id="IPR044742">
    <property type="entry name" value="DEAD/DEAH_RhlB"/>
</dbReference>
<dbReference type="GO" id="GO:0003724">
    <property type="term" value="F:RNA helicase activity"/>
    <property type="evidence" value="ECO:0007669"/>
    <property type="project" value="UniProtKB-EC"/>
</dbReference>
<dbReference type="SMART" id="SM00487">
    <property type="entry name" value="DEXDc"/>
    <property type="match status" value="1"/>
</dbReference>
<dbReference type="PROSITE" id="PS51192">
    <property type="entry name" value="HELICASE_ATP_BIND_1"/>
    <property type="match status" value="1"/>
</dbReference>
<dbReference type="InterPro" id="IPR014014">
    <property type="entry name" value="RNA_helicase_DEAD_Q_motif"/>
</dbReference>
<dbReference type="InterPro" id="IPR001650">
    <property type="entry name" value="Helicase_C-like"/>
</dbReference>
<dbReference type="PROSITE" id="PS51194">
    <property type="entry name" value="HELICASE_CTER"/>
    <property type="match status" value="1"/>
</dbReference>
<dbReference type="InterPro" id="IPR011545">
    <property type="entry name" value="DEAD/DEAH_box_helicase_dom"/>
</dbReference>
<organism evidence="12">
    <name type="scientific">uncultured Sulfurovum sp</name>
    <dbReference type="NCBI Taxonomy" id="269237"/>
    <lineage>
        <taxon>Bacteria</taxon>
        <taxon>Pseudomonadati</taxon>
        <taxon>Campylobacterota</taxon>
        <taxon>Epsilonproteobacteria</taxon>
        <taxon>Campylobacterales</taxon>
        <taxon>Sulfurovaceae</taxon>
        <taxon>Sulfurovum</taxon>
        <taxon>environmental samples</taxon>
    </lineage>
</organism>
<evidence type="ECO:0000256" key="2">
    <source>
        <dbReference type="ARBA" id="ARBA00022801"/>
    </source>
</evidence>
<feature type="domain" description="Helicase ATP-binding" evidence="9">
    <location>
        <begin position="90"/>
        <end position="257"/>
    </location>
</feature>
<dbReference type="SUPFAM" id="SSF52540">
    <property type="entry name" value="P-loop containing nucleoside triphosphate hydrolases"/>
    <property type="match status" value="1"/>
</dbReference>
<feature type="region of interest" description="Disordered" evidence="8">
    <location>
        <begin position="502"/>
        <end position="562"/>
    </location>
</feature>
<sequence>MNEHSRHPLKTCDYLVLAAKIGVDDRHLWTKAILIDYCFCFKYAHTFTLQNLLQRSTPMTFQDFNFKDTLNQAIDDAGFKEPSPVQADAIPLILEGHDLIGQAQTGTGKTAAFGLPVIQQMLGNKGVEALVIVPTRELAMQVSDELFRFGKTAGLKTATVYGGTPYNKQIERINQANIIVATPGRLQDLLQSKRVSINPSFVILDEADEMLDMGFLDEIKNIFTFLPEERQTLMFSATMPKQIKILAEKILKTPKSVTITKSERTNTDITQMFYVVADYERDDALLRLIDYKNPKKCIIFCRMKKEVDRLSSYMTAQGFKVAALHGDMEQKQREHTIRSFKQGLVEIFIATDVAARGLDVNDVSHVFNYHIPFDSESYVHRIGRTGRAGNKGEAITLVSPNELRTIKRIEKDVGTVMVSEVIPTRQEVQTRKDGDLLAKIADTKVTTSGKEMVKTLQHDIDIVTIAHLLATIVQQEVDVKGKDIIGLGSEEVKALIERAKNWKGGDRNSGGRGRNRSRNRSGGGRGGDRGGNRGGDRRGGGNRDSRSGGGNRGSRNGGGNRD</sequence>
<evidence type="ECO:0000313" key="12">
    <source>
        <dbReference type="EMBL" id="CAA6815402.1"/>
    </source>
</evidence>
<dbReference type="EMBL" id="CACVAX010000043">
    <property type="protein sequence ID" value="CAA6815402.1"/>
    <property type="molecule type" value="Genomic_DNA"/>
</dbReference>
<evidence type="ECO:0000256" key="8">
    <source>
        <dbReference type="SAM" id="MobiDB-lite"/>
    </source>
</evidence>
<dbReference type="AlphaFoldDB" id="A0A6S6TIR1"/>
<keyword evidence="4 7" id="KW-0067">ATP-binding</keyword>
<comment type="similarity">
    <text evidence="5 7">Belongs to the DEAD box helicase family.</text>
</comment>
<feature type="domain" description="DEAD-box RNA helicase Q" evidence="11">
    <location>
        <begin position="59"/>
        <end position="87"/>
    </location>
</feature>
<accession>A0A6S6TIR1</accession>
<dbReference type="InterPro" id="IPR027417">
    <property type="entry name" value="P-loop_NTPase"/>
</dbReference>
<evidence type="ECO:0000256" key="5">
    <source>
        <dbReference type="ARBA" id="ARBA00038437"/>
    </source>
</evidence>
<dbReference type="InterPro" id="IPR050079">
    <property type="entry name" value="DEAD_box_RNA_helicase"/>
</dbReference>
<feature type="compositionally biased region" description="Gly residues" evidence="8">
    <location>
        <begin position="547"/>
        <end position="562"/>
    </location>
</feature>
<dbReference type="GO" id="GO:0016787">
    <property type="term" value="F:hydrolase activity"/>
    <property type="evidence" value="ECO:0007669"/>
    <property type="project" value="UniProtKB-KW"/>
</dbReference>
<protein>
    <submittedName>
        <fullName evidence="12">DEAD-box ATP-dependent RNA helicase CshA (EC)</fullName>
        <ecNumber evidence="12">3.6.4.13</ecNumber>
    </submittedName>
</protein>
<gene>
    <name evidence="12" type="ORF">HELGO_WM6828</name>
</gene>
<evidence type="ECO:0000259" key="9">
    <source>
        <dbReference type="PROSITE" id="PS51192"/>
    </source>
</evidence>
<evidence type="ECO:0000256" key="6">
    <source>
        <dbReference type="PROSITE-ProRule" id="PRU00552"/>
    </source>
</evidence>
<dbReference type="PROSITE" id="PS00039">
    <property type="entry name" value="DEAD_ATP_HELICASE"/>
    <property type="match status" value="1"/>
</dbReference>
<keyword evidence="1 7" id="KW-0547">Nucleotide-binding</keyword>
<feature type="compositionally biased region" description="Basic and acidic residues" evidence="8">
    <location>
        <begin position="526"/>
        <end position="546"/>
    </location>
</feature>
<keyword evidence="3 7" id="KW-0347">Helicase</keyword>
<dbReference type="PROSITE" id="PS51195">
    <property type="entry name" value="Q_MOTIF"/>
    <property type="match status" value="1"/>
</dbReference>
<dbReference type="PANTHER" id="PTHR47959:SF1">
    <property type="entry name" value="ATP-DEPENDENT RNA HELICASE DBPA"/>
    <property type="match status" value="1"/>
</dbReference>